<dbReference type="InterPro" id="IPR039060">
    <property type="entry name" value="Antitox_HigA"/>
</dbReference>
<name>A0ABT7VSJ9_9GAMM</name>
<gene>
    <name evidence="1" type="ORF">QUF54_01630</name>
</gene>
<dbReference type="PANTHER" id="PTHR40455">
    <property type="entry name" value="ANTITOXIN HIGA"/>
    <property type="match status" value="1"/>
</dbReference>
<keyword evidence="2" id="KW-1185">Reference proteome</keyword>
<reference evidence="1" key="1">
    <citation type="submission" date="2023-06" db="EMBL/GenBank/DDBJ databases">
        <title>Uncultivated large filamentous bacteria from sulfidic sediments reveal new species and different genomic features in energy metabolism and defense.</title>
        <authorList>
            <person name="Fonseca A."/>
        </authorList>
    </citation>
    <scope>NUCLEOTIDE SEQUENCE</scope>
    <source>
        <strain evidence="1">HSG4</strain>
    </source>
</reference>
<dbReference type="Proteomes" id="UP001171945">
    <property type="component" value="Unassembled WGS sequence"/>
</dbReference>
<protein>
    <recommendedName>
        <fullName evidence="3">Transcriptional regulator</fullName>
    </recommendedName>
</protein>
<dbReference type="EMBL" id="JAUCGM010000041">
    <property type="protein sequence ID" value="MDM8562036.1"/>
    <property type="molecule type" value="Genomic_DNA"/>
</dbReference>
<sequence>MEKIGDNPDDPRSILLEIVIKSLDEYEKRVCPEMASIFANLNEPVAIIRVLMDQYQLQPSELPEIGSQEVVCQVLNGTIKLNLNQVKAISQRFKINPALFF</sequence>
<dbReference type="PANTHER" id="PTHR40455:SF1">
    <property type="entry name" value="ANTITOXIN HIGA"/>
    <property type="match status" value="1"/>
</dbReference>
<evidence type="ECO:0000313" key="1">
    <source>
        <dbReference type="EMBL" id="MDM8562036.1"/>
    </source>
</evidence>
<organism evidence="1 2">
    <name type="scientific">Candidatus Marithioploca araucensis</name>
    <dbReference type="NCBI Taxonomy" id="70273"/>
    <lineage>
        <taxon>Bacteria</taxon>
        <taxon>Pseudomonadati</taxon>
        <taxon>Pseudomonadota</taxon>
        <taxon>Gammaproteobacteria</taxon>
        <taxon>Thiotrichales</taxon>
        <taxon>Thiotrichaceae</taxon>
        <taxon>Candidatus Marithioploca</taxon>
    </lineage>
</organism>
<proteinExistence type="predicted"/>
<comment type="caution">
    <text evidence="1">The sequence shown here is derived from an EMBL/GenBank/DDBJ whole genome shotgun (WGS) entry which is preliminary data.</text>
</comment>
<evidence type="ECO:0000313" key="2">
    <source>
        <dbReference type="Proteomes" id="UP001171945"/>
    </source>
</evidence>
<accession>A0ABT7VSJ9</accession>
<evidence type="ECO:0008006" key="3">
    <source>
        <dbReference type="Google" id="ProtNLM"/>
    </source>
</evidence>